<dbReference type="InterPro" id="IPR038333">
    <property type="entry name" value="T1MK-like_N_sf"/>
</dbReference>
<comment type="catalytic activity">
    <reaction evidence="7">
        <text>a 2'-deoxyadenosine in DNA + S-adenosyl-L-methionine = an N(6)-methyl-2'-deoxyadenosine in DNA + S-adenosyl-L-homocysteine + H(+)</text>
        <dbReference type="Rhea" id="RHEA:15197"/>
        <dbReference type="Rhea" id="RHEA-COMP:12418"/>
        <dbReference type="Rhea" id="RHEA-COMP:12419"/>
        <dbReference type="ChEBI" id="CHEBI:15378"/>
        <dbReference type="ChEBI" id="CHEBI:57856"/>
        <dbReference type="ChEBI" id="CHEBI:59789"/>
        <dbReference type="ChEBI" id="CHEBI:90615"/>
        <dbReference type="ChEBI" id="CHEBI:90616"/>
        <dbReference type="EC" id="2.1.1.72"/>
    </reaction>
</comment>
<keyword evidence="4 10" id="KW-0808">Transferase</keyword>
<keyword evidence="3 10" id="KW-0489">Methyltransferase</keyword>
<evidence type="ECO:0000256" key="2">
    <source>
        <dbReference type="ARBA" id="ARBA00011900"/>
    </source>
</evidence>
<feature type="domain" description="DNA methylase adenine-specific" evidence="8">
    <location>
        <begin position="117"/>
        <end position="443"/>
    </location>
</feature>
<evidence type="ECO:0000256" key="1">
    <source>
        <dbReference type="ARBA" id="ARBA00006594"/>
    </source>
</evidence>
<dbReference type="InterPro" id="IPR003356">
    <property type="entry name" value="DNA_methylase_A-5"/>
</dbReference>
<dbReference type="GO" id="GO:0009307">
    <property type="term" value="P:DNA restriction-modification system"/>
    <property type="evidence" value="ECO:0007669"/>
    <property type="project" value="UniProtKB-KW"/>
</dbReference>
<evidence type="ECO:0000256" key="5">
    <source>
        <dbReference type="ARBA" id="ARBA00022691"/>
    </source>
</evidence>
<dbReference type="InterPro" id="IPR022749">
    <property type="entry name" value="D12N6_MeTrfase_N"/>
</dbReference>
<evidence type="ECO:0000313" key="10">
    <source>
        <dbReference type="EMBL" id="CRH07216.1"/>
    </source>
</evidence>
<evidence type="ECO:0000256" key="3">
    <source>
        <dbReference type="ARBA" id="ARBA00022603"/>
    </source>
</evidence>
<evidence type="ECO:0000259" key="9">
    <source>
        <dbReference type="Pfam" id="PF12161"/>
    </source>
</evidence>
<dbReference type="Gene3D" id="3.40.50.150">
    <property type="entry name" value="Vaccinia Virus protein VP39"/>
    <property type="match status" value="1"/>
</dbReference>
<dbReference type="PANTHER" id="PTHR42998:SF1">
    <property type="entry name" value="TYPE I RESTRICTION ENZYME HINDI METHYLASE SUBUNIT"/>
    <property type="match status" value="1"/>
</dbReference>
<dbReference type="InterPro" id="IPR029063">
    <property type="entry name" value="SAM-dependent_MTases_sf"/>
</dbReference>
<dbReference type="EC" id="2.1.1.72" evidence="2"/>
<dbReference type="GO" id="GO:0008170">
    <property type="term" value="F:N-methyltransferase activity"/>
    <property type="evidence" value="ECO:0007669"/>
    <property type="project" value="InterPro"/>
</dbReference>
<dbReference type="PRINTS" id="PR00507">
    <property type="entry name" value="N12N6MTFRASE"/>
</dbReference>
<evidence type="ECO:0000256" key="6">
    <source>
        <dbReference type="ARBA" id="ARBA00022747"/>
    </source>
</evidence>
<keyword evidence="6" id="KW-0680">Restriction system</keyword>
<gene>
    <name evidence="10" type="ORF">MAGMO_3072</name>
</gene>
<dbReference type="REBASE" id="192499">
    <property type="entry name" value="M.MbaMO1ORF3072P"/>
</dbReference>
<dbReference type="PANTHER" id="PTHR42998">
    <property type="entry name" value="TYPE I RESTRICTION ENZYME HINDVIIP M PROTEIN-RELATED"/>
    <property type="match status" value="1"/>
</dbReference>
<evidence type="ECO:0000256" key="4">
    <source>
        <dbReference type="ARBA" id="ARBA00022679"/>
    </source>
</evidence>
<accession>A0A1S7LN95</accession>
<proteinExistence type="inferred from homology"/>
<evidence type="ECO:0000256" key="7">
    <source>
        <dbReference type="ARBA" id="ARBA00047942"/>
    </source>
</evidence>
<dbReference type="InterPro" id="IPR052916">
    <property type="entry name" value="Type-I_RE_MTase_Subunit"/>
</dbReference>
<dbReference type="SUPFAM" id="SSF53335">
    <property type="entry name" value="S-adenosyl-L-methionine-dependent methyltransferases"/>
    <property type="match status" value="1"/>
</dbReference>
<keyword evidence="5" id="KW-0949">S-adenosyl-L-methionine</keyword>
<evidence type="ECO:0000259" key="8">
    <source>
        <dbReference type="Pfam" id="PF02384"/>
    </source>
</evidence>
<sequence length="485" mass="54117">MVLSLIFLKFVSDKFEERKAELIADGQGDYTDMVEFYAMKNVFYLPEASRWSFIQKQAKQDDIAVKIDTALHTVEKNNKALQGALPDNYFSRLGLDSSKLAALIDSINNIDTVADKEEDVVGRVYEYFLGKFAATEGKGGGEFYTPKCVVNLIAEMIEPFKGKIYDPCCGSGGMFVQSVKFVESHEGSKKDISIYGQEETGTTYKLAKMNLAIRGIAGNLGEDPADTFFKDQHQDLKADYIMANPPFNQKGWRASDELSDDPRWAGYEVPPTGNANYGWIMHMISKLSENGVAGFVLANGSMSTNTTGEGAIRRKIIENDLVDCMIALPGQLFYTTQIPVCLWFLSKSKKADANRDHRDRQGETLFIDARNIGSMIDRTHKELSADDIAEIAHTYHAWRGEKKDGAYEDKAGYCKSASLEEIKKSDYVLTPGRYVGAAEIEDDGIPFEQKMTELSQTLYRQMEASEKLDEVIKKNLGVLGYGDTP</sequence>
<dbReference type="GO" id="GO:0009007">
    <property type="term" value="F:site-specific DNA-methyltransferase (adenine-specific) activity"/>
    <property type="evidence" value="ECO:0007669"/>
    <property type="project" value="UniProtKB-EC"/>
</dbReference>
<dbReference type="Pfam" id="PF02384">
    <property type="entry name" value="N6_Mtase"/>
    <property type="match status" value="1"/>
</dbReference>
<dbReference type="Gene3D" id="1.20.1260.30">
    <property type="match status" value="1"/>
</dbReference>
<dbReference type="Pfam" id="PF12161">
    <property type="entry name" value="HsdM_N"/>
    <property type="match status" value="1"/>
</dbReference>
<protein>
    <recommendedName>
        <fullName evidence="2">site-specific DNA-methyltransferase (adenine-specific)</fullName>
        <ecNumber evidence="2">2.1.1.72</ecNumber>
    </recommendedName>
</protein>
<comment type="similarity">
    <text evidence="1">Belongs to the N(4)/N(6)-methyltransferase family.</text>
</comment>
<dbReference type="EMBL" id="LO017727">
    <property type="protein sequence ID" value="CRH07216.1"/>
    <property type="molecule type" value="Genomic_DNA"/>
</dbReference>
<organism evidence="10">
    <name type="scientific">Magnetococcus massalia (strain MO-1)</name>
    <dbReference type="NCBI Taxonomy" id="451514"/>
    <lineage>
        <taxon>Bacteria</taxon>
        <taxon>Pseudomonadati</taxon>
        <taxon>Pseudomonadota</taxon>
        <taxon>Magnetococcia</taxon>
        <taxon>Magnetococcales</taxon>
        <taxon>Magnetococcaceae</taxon>
        <taxon>Magnetococcus</taxon>
    </lineage>
</organism>
<dbReference type="AlphaFoldDB" id="A0A1S7LN95"/>
<feature type="domain" description="N6 adenine-specific DNA methyltransferase N-terminal" evidence="9">
    <location>
        <begin position="2"/>
        <end position="106"/>
    </location>
</feature>
<dbReference type="GO" id="GO:0032259">
    <property type="term" value="P:methylation"/>
    <property type="evidence" value="ECO:0007669"/>
    <property type="project" value="UniProtKB-KW"/>
</dbReference>
<name>A0A1S7LN95_MAGMO</name>
<dbReference type="GO" id="GO:0003677">
    <property type="term" value="F:DNA binding"/>
    <property type="evidence" value="ECO:0007669"/>
    <property type="project" value="InterPro"/>
</dbReference>
<reference evidence="10" key="1">
    <citation type="submission" date="2015-04" db="EMBL/GenBank/DDBJ databases">
        <authorList>
            <person name="Syromyatnikov M.Y."/>
            <person name="Popov V.N."/>
        </authorList>
    </citation>
    <scope>NUCLEOTIDE SEQUENCE</scope>
    <source>
        <strain evidence="10">MO-1</strain>
    </source>
</reference>